<gene>
    <name evidence="3" type="ORF">A2678_01350</name>
</gene>
<feature type="compositionally biased region" description="Polar residues" evidence="1">
    <location>
        <begin position="40"/>
        <end position="55"/>
    </location>
</feature>
<sequence length="190" mass="19934">MKWYFISGAALIIIASALFIMFRTTPKEDSPQPTPGLPVASSTTPGTDGSSQPGTAQISVATRSGGAIAVADFIHNGETVADVVNPGSFVLAGSLGYCLADGSCPTGAPADSFTISYNENTHFFNVVLLTEPIGAARREAEQFFISRLGIVPEQACGLIYSIGAPYWVNTTYDDRNLGFSFCPGATVLPE</sequence>
<evidence type="ECO:0000256" key="2">
    <source>
        <dbReference type="SAM" id="Phobius"/>
    </source>
</evidence>
<accession>A0A1F6CJF7</accession>
<organism evidence="3 4">
    <name type="scientific">Candidatus Kaiserbacteria bacterium RIFCSPHIGHO2_01_FULL_53_31</name>
    <dbReference type="NCBI Taxonomy" id="1798481"/>
    <lineage>
        <taxon>Bacteria</taxon>
        <taxon>Candidatus Kaiseribacteriota</taxon>
    </lineage>
</organism>
<keyword evidence="2" id="KW-1133">Transmembrane helix</keyword>
<evidence type="ECO:0000256" key="1">
    <source>
        <dbReference type="SAM" id="MobiDB-lite"/>
    </source>
</evidence>
<dbReference type="EMBL" id="MFKU01000005">
    <property type="protein sequence ID" value="OGG49091.1"/>
    <property type="molecule type" value="Genomic_DNA"/>
</dbReference>
<name>A0A1F6CJF7_9BACT</name>
<evidence type="ECO:0000313" key="3">
    <source>
        <dbReference type="EMBL" id="OGG49091.1"/>
    </source>
</evidence>
<proteinExistence type="predicted"/>
<keyword evidence="2" id="KW-0812">Transmembrane</keyword>
<evidence type="ECO:0000313" key="4">
    <source>
        <dbReference type="Proteomes" id="UP000178815"/>
    </source>
</evidence>
<feature type="transmembrane region" description="Helical" evidence="2">
    <location>
        <begin position="6"/>
        <end position="22"/>
    </location>
</feature>
<dbReference type="AlphaFoldDB" id="A0A1F6CJF7"/>
<protein>
    <submittedName>
        <fullName evidence="3">Uncharacterized protein</fullName>
    </submittedName>
</protein>
<feature type="region of interest" description="Disordered" evidence="1">
    <location>
        <begin position="27"/>
        <end position="55"/>
    </location>
</feature>
<reference evidence="3 4" key="1">
    <citation type="journal article" date="2016" name="Nat. Commun.">
        <title>Thousands of microbial genomes shed light on interconnected biogeochemical processes in an aquifer system.</title>
        <authorList>
            <person name="Anantharaman K."/>
            <person name="Brown C.T."/>
            <person name="Hug L.A."/>
            <person name="Sharon I."/>
            <person name="Castelle C.J."/>
            <person name="Probst A.J."/>
            <person name="Thomas B.C."/>
            <person name="Singh A."/>
            <person name="Wilkins M.J."/>
            <person name="Karaoz U."/>
            <person name="Brodie E.L."/>
            <person name="Williams K.H."/>
            <person name="Hubbard S.S."/>
            <person name="Banfield J.F."/>
        </authorList>
    </citation>
    <scope>NUCLEOTIDE SEQUENCE [LARGE SCALE GENOMIC DNA]</scope>
</reference>
<comment type="caution">
    <text evidence="3">The sequence shown here is derived from an EMBL/GenBank/DDBJ whole genome shotgun (WGS) entry which is preliminary data.</text>
</comment>
<keyword evidence="2" id="KW-0472">Membrane</keyword>
<dbReference type="Proteomes" id="UP000178815">
    <property type="component" value="Unassembled WGS sequence"/>
</dbReference>